<keyword evidence="1" id="KW-0732">Signal</keyword>
<name>A0A6J4TYP0_9SPHN</name>
<accession>A0A6J4TYP0</accession>
<feature type="chain" id="PRO_5026896932" evidence="1">
    <location>
        <begin position="21"/>
        <end position="49"/>
    </location>
</feature>
<feature type="non-terminal residue" evidence="2">
    <location>
        <position position="49"/>
    </location>
</feature>
<evidence type="ECO:0000313" key="2">
    <source>
        <dbReference type="EMBL" id="CAA9534370.1"/>
    </source>
</evidence>
<evidence type="ECO:0000256" key="1">
    <source>
        <dbReference type="SAM" id="SignalP"/>
    </source>
</evidence>
<organism evidence="2">
    <name type="scientific">uncultured Sphingomonadaceae bacterium</name>
    <dbReference type="NCBI Taxonomy" id="169976"/>
    <lineage>
        <taxon>Bacteria</taxon>
        <taxon>Pseudomonadati</taxon>
        <taxon>Pseudomonadota</taxon>
        <taxon>Alphaproteobacteria</taxon>
        <taxon>Sphingomonadales</taxon>
        <taxon>Sphingomonadaceae</taxon>
        <taxon>environmental samples</taxon>
    </lineage>
</organism>
<proteinExistence type="predicted"/>
<sequence length="49" mass="5277">MRFRVLLAFMAAGLAQPASAQMLPGLQLIERRLAAMVTENPGEYGIAAM</sequence>
<reference evidence="2" key="1">
    <citation type="submission" date="2020-02" db="EMBL/GenBank/DDBJ databases">
        <authorList>
            <person name="Meier V. D."/>
        </authorList>
    </citation>
    <scope>NUCLEOTIDE SEQUENCE</scope>
    <source>
        <strain evidence="2">AVDCRST_MAG91</strain>
    </source>
</reference>
<gene>
    <name evidence="2" type="ORF">AVDCRST_MAG91-3232</name>
</gene>
<feature type="signal peptide" evidence="1">
    <location>
        <begin position="1"/>
        <end position="20"/>
    </location>
</feature>
<protein>
    <submittedName>
        <fullName evidence="2">Uncharacterized protein</fullName>
    </submittedName>
</protein>
<dbReference type="AlphaFoldDB" id="A0A6J4TYP0"/>
<dbReference type="EMBL" id="CADCVX010000566">
    <property type="protein sequence ID" value="CAA9534370.1"/>
    <property type="molecule type" value="Genomic_DNA"/>
</dbReference>